<proteinExistence type="predicted"/>
<evidence type="ECO:0000256" key="1">
    <source>
        <dbReference type="SAM" id="MobiDB-lite"/>
    </source>
</evidence>
<keyword evidence="2" id="KW-1133">Transmembrane helix</keyword>
<feature type="transmembrane region" description="Helical" evidence="2">
    <location>
        <begin position="231"/>
        <end position="248"/>
    </location>
</feature>
<feature type="transmembrane region" description="Helical" evidence="2">
    <location>
        <begin position="101"/>
        <end position="118"/>
    </location>
</feature>
<dbReference type="Proteomes" id="UP000724874">
    <property type="component" value="Unassembled WGS sequence"/>
</dbReference>
<feature type="transmembrane region" description="Helical" evidence="2">
    <location>
        <begin position="130"/>
        <end position="152"/>
    </location>
</feature>
<keyword evidence="4" id="KW-1185">Reference proteome</keyword>
<gene>
    <name evidence="3" type="ORF">CPB84DRAFT_1820711</name>
</gene>
<dbReference type="AlphaFoldDB" id="A0A9P5P0W3"/>
<name>A0A9P5P0W3_GYMJU</name>
<organism evidence="3 4">
    <name type="scientific">Gymnopilus junonius</name>
    <name type="common">Spectacular rustgill mushroom</name>
    <name type="synonym">Gymnopilus spectabilis subsp. junonius</name>
    <dbReference type="NCBI Taxonomy" id="109634"/>
    <lineage>
        <taxon>Eukaryota</taxon>
        <taxon>Fungi</taxon>
        <taxon>Dikarya</taxon>
        <taxon>Basidiomycota</taxon>
        <taxon>Agaricomycotina</taxon>
        <taxon>Agaricomycetes</taxon>
        <taxon>Agaricomycetidae</taxon>
        <taxon>Agaricales</taxon>
        <taxon>Agaricineae</taxon>
        <taxon>Hymenogastraceae</taxon>
        <taxon>Gymnopilus</taxon>
    </lineage>
</organism>
<dbReference type="OrthoDB" id="3038990at2759"/>
<evidence type="ECO:0000313" key="4">
    <source>
        <dbReference type="Proteomes" id="UP000724874"/>
    </source>
</evidence>
<feature type="transmembrane region" description="Helical" evidence="2">
    <location>
        <begin position="172"/>
        <end position="195"/>
    </location>
</feature>
<feature type="region of interest" description="Disordered" evidence="1">
    <location>
        <begin position="346"/>
        <end position="365"/>
    </location>
</feature>
<dbReference type="EMBL" id="JADNYJ010000003">
    <property type="protein sequence ID" value="KAF8912001.1"/>
    <property type="molecule type" value="Genomic_DNA"/>
</dbReference>
<feature type="transmembrane region" description="Helical" evidence="2">
    <location>
        <begin position="24"/>
        <end position="47"/>
    </location>
</feature>
<comment type="caution">
    <text evidence="3">The sequence shown here is derived from an EMBL/GenBank/DDBJ whole genome shotgun (WGS) entry which is preliminary data.</text>
</comment>
<sequence>MANDTSAQPLPNPHTPMAFLPPELAYQVTISIYILVGSLGVLIWDVLSNLYNDYILLTKYRITIPTIAYVSSRIFALAHVLVGTIYETAPIGTCVHNEKRINWVYALAIIFSASLFFFRVRAICDGNKWVVAFFAFMWIAVVAGMLTVTTGISGGEIGDTKYCLVLKVESYVGAASIIPLVNDTLVFLAITYRLVTNSHMEYTLKDGFRTLVFGDCLPAFSRALLQDGQRYYFTTVVFSLLTVIMLYIPGLPGAYRTMFTVPNLVVMNIMACRVFRNTKFGLFRESIVPGIRSRCEDDKSGGSVLPFSTAERRHPVSGRTTFMEMDGPIEVRKTVECISDYPKEDKFERAGSSESAVGECSRSPT</sequence>
<accession>A0A9P5P0W3</accession>
<keyword evidence="2" id="KW-0472">Membrane</keyword>
<protein>
    <submittedName>
        <fullName evidence="3">Uncharacterized protein</fullName>
    </submittedName>
</protein>
<evidence type="ECO:0000256" key="2">
    <source>
        <dbReference type="SAM" id="Phobius"/>
    </source>
</evidence>
<evidence type="ECO:0000313" key="3">
    <source>
        <dbReference type="EMBL" id="KAF8912001.1"/>
    </source>
</evidence>
<reference evidence="3" key="1">
    <citation type="submission" date="2020-11" db="EMBL/GenBank/DDBJ databases">
        <authorList>
            <consortium name="DOE Joint Genome Institute"/>
            <person name="Ahrendt S."/>
            <person name="Riley R."/>
            <person name="Andreopoulos W."/>
            <person name="LaButti K."/>
            <person name="Pangilinan J."/>
            <person name="Ruiz-duenas F.J."/>
            <person name="Barrasa J.M."/>
            <person name="Sanchez-Garcia M."/>
            <person name="Camarero S."/>
            <person name="Miyauchi S."/>
            <person name="Serrano A."/>
            <person name="Linde D."/>
            <person name="Babiker R."/>
            <person name="Drula E."/>
            <person name="Ayuso-Fernandez I."/>
            <person name="Pacheco R."/>
            <person name="Padilla G."/>
            <person name="Ferreira P."/>
            <person name="Barriuso J."/>
            <person name="Kellner H."/>
            <person name="Castanera R."/>
            <person name="Alfaro M."/>
            <person name="Ramirez L."/>
            <person name="Pisabarro A.G."/>
            <person name="Kuo A."/>
            <person name="Tritt A."/>
            <person name="Lipzen A."/>
            <person name="He G."/>
            <person name="Yan M."/>
            <person name="Ng V."/>
            <person name="Cullen D."/>
            <person name="Martin F."/>
            <person name="Rosso M.-N."/>
            <person name="Henrissat B."/>
            <person name="Hibbett D."/>
            <person name="Martinez A.T."/>
            <person name="Grigoriev I.V."/>
        </authorList>
    </citation>
    <scope>NUCLEOTIDE SEQUENCE</scope>
    <source>
        <strain evidence="3">AH 44721</strain>
    </source>
</reference>
<keyword evidence="2" id="KW-0812">Transmembrane</keyword>
<feature type="transmembrane region" description="Helical" evidence="2">
    <location>
        <begin position="67"/>
        <end position="86"/>
    </location>
</feature>
<feature type="transmembrane region" description="Helical" evidence="2">
    <location>
        <begin position="254"/>
        <end position="275"/>
    </location>
</feature>